<protein>
    <submittedName>
        <fullName evidence="2">FAD-dependent oxidoreductase</fullName>
    </submittedName>
</protein>
<dbReference type="EMBL" id="CP126981">
    <property type="protein sequence ID" value="WIM85734.1"/>
    <property type="molecule type" value="Genomic_DNA"/>
</dbReference>
<gene>
    <name evidence="2" type="ORF">PT015_12255</name>
</gene>
<dbReference type="Gene3D" id="3.50.50.60">
    <property type="entry name" value="FAD/NAD(P)-binding domain"/>
    <property type="match status" value="1"/>
</dbReference>
<feature type="region of interest" description="Disordered" evidence="1">
    <location>
        <begin position="456"/>
        <end position="483"/>
    </location>
</feature>
<dbReference type="InterPro" id="IPR036188">
    <property type="entry name" value="FAD/NAD-bd_sf"/>
</dbReference>
<sequence>MTKLVPSPLRSGRAVAAEGRPTFETVILGGGPAGTGSLVWAAQNSQLGAWLNRGVAVVERSASGSSLGQYALNADSPGRSFLECLDGSECEPPLLEVRRDPVTREMEGWRTGHPPLELVDRFERRVHAAISAEIDRHPASRVYADSTARALYLQPDGSVVVVISTADGERETIHAASAVMALGGQPNTSWGAVEQATGADFERWRHKIISSHQLLKHGAAEQVGQLLVSKDRPVRAVIVGGSHSAFSSAWMLLDRMPDVRFDTRGVQILHRSEPRVTYYSRAEAEADSYRFAETDVCQATGRVHRLGGLQGDGRQMWRRIHGKDGMAPDNRAVLRPMADLPRAELVDLLEGADLIVSAFGYRLATVPVFDKDGYPLPLAKTGPSVGSDARLLDADGRAIPGLFGVGLGSGFTPWGGMSGEASFTGQQNSLWLYQHGLGELIHNGSHQHAQEWATAHARDEKGSRATVSTDGDDAVPMDEVRIR</sequence>
<dbReference type="RefSeq" id="WP_285184756.1">
    <property type="nucleotide sequence ID" value="NZ_CP126981.1"/>
</dbReference>
<reference evidence="2 3" key="1">
    <citation type="journal article" date="2023" name="Microbiol. Resour. Announc.">
        <title>Complete Genome Sequence of Mycobacterium wuenschmanii, a novel Nontuberculous Mycobacterium Isolated from a captive population of Amazon Milk Frogs.</title>
        <authorList>
            <person name="Hicks J."/>
            <person name="Zeineldin M."/>
            <person name="Ward H."/>
            <person name="Wuenschmann A."/>
            <person name="Camp P."/>
            <person name="Farrell D."/>
            <person name="Lehman K."/>
            <person name="Thacker T."/>
            <person name="Cuthbert E."/>
        </authorList>
    </citation>
    <scope>NUCLEOTIDE SEQUENCE [LARGE SCALE GENOMIC DNA]</scope>
    <source>
        <strain evidence="2 3">Wuenschmanii</strain>
    </source>
</reference>
<dbReference type="SUPFAM" id="SSF51905">
    <property type="entry name" value="FAD/NAD(P)-binding domain"/>
    <property type="match status" value="1"/>
</dbReference>
<evidence type="ECO:0000256" key="1">
    <source>
        <dbReference type="SAM" id="MobiDB-lite"/>
    </source>
</evidence>
<accession>A0ABY8VW52</accession>
<keyword evidence="3" id="KW-1185">Reference proteome</keyword>
<dbReference type="PRINTS" id="PR00368">
    <property type="entry name" value="FADPNR"/>
</dbReference>
<proteinExistence type="predicted"/>
<evidence type="ECO:0000313" key="2">
    <source>
        <dbReference type="EMBL" id="WIM85734.1"/>
    </source>
</evidence>
<organism evidence="2 3">
    <name type="scientific">Candidatus Mycobacterium wuenschmannii</name>
    <dbReference type="NCBI Taxonomy" id="3027808"/>
    <lineage>
        <taxon>Bacteria</taxon>
        <taxon>Bacillati</taxon>
        <taxon>Actinomycetota</taxon>
        <taxon>Actinomycetes</taxon>
        <taxon>Mycobacteriales</taxon>
        <taxon>Mycobacteriaceae</taxon>
        <taxon>Mycobacterium</taxon>
    </lineage>
</organism>
<name>A0ABY8VW52_9MYCO</name>
<dbReference type="Proteomes" id="UP001236585">
    <property type="component" value="Chromosome"/>
</dbReference>
<evidence type="ECO:0000313" key="3">
    <source>
        <dbReference type="Proteomes" id="UP001236585"/>
    </source>
</evidence>